<evidence type="ECO:0000313" key="1">
    <source>
        <dbReference type="EMBL" id="DAF44128.1"/>
    </source>
</evidence>
<protein>
    <submittedName>
        <fullName evidence="1">Uncharacterized protein</fullName>
    </submittedName>
</protein>
<accession>A0A8S5RZM6</accession>
<dbReference type="EMBL" id="BK032510">
    <property type="protein sequence ID" value="DAF44128.1"/>
    <property type="molecule type" value="Genomic_DNA"/>
</dbReference>
<name>A0A8S5RZM6_9CAUD</name>
<reference evidence="1" key="1">
    <citation type="journal article" date="2021" name="Proc. Natl. Acad. Sci. U.S.A.">
        <title>A Catalog of Tens of Thousands of Viruses from Human Metagenomes Reveals Hidden Associations with Chronic Diseases.</title>
        <authorList>
            <person name="Tisza M.J."/>
            <person name="Buck C.B."/>
        </authorList>
    </citation>
    <scope>NUCLEOTIDE SEQUENCE</scope>
    <source>
        <strain evidence="1">CtNQV2</strain>
    </source>
</reference>
<sequence>MQSKKKTKRSLRELKRNFISFLLKMETFGNDKLFKIYS</sequence>
<proteinExistence type="predicted"/>
<organism evidence="1">
    <name type="scientific">Myoviridae sp. ctNQV2</name>
    <dbReference type="NCBI Taxonomy" id="2827683"/>
    <lineage>
        <taxon>Viruses</taxon>
        <taxon>Duplodnaviria</taxon>
        <taxon>Heunggongvirae</taxon>
        <taxon>Uroviricota</taxon>
        <taxon>Caudoviricetes</taxon>
    </lineage>
</organism>